<sequence>MPLYPRGLAVTVLSIYLVALALGLVISTMLAMYYLPQLFLLNIGNATIKKGESISIFTSWVPINLAYSLRDMGVTAVPEVIVPSIVNETPAIIRGIEPGCIGYYSINATQPDLGRGALVGYKLAEELHVKVGDELIITSFKGITDNLTVTGIITSSRYPQLNYEVILNITMAQRLDSLPSPIVNAIYINASYELISRVNQVYELRIITNMSNDYLAVLDSMNHTVFNGPLTNTTLALPFGVYYVIAYNESAITWFLPVILSGNDTIRVVGVSIPRVINTTYAIPSEWVTVEWPNGSLVSNYYLLIYYMNGSLAYSTVGGGATPISLLGNTYRIVIIMSSVYYTVSKYIGPGLNVTVVLTPYSVVMSELMTHAYNYFTKVTPLTPNSGSEALINALKIGIGTFIGIIISLLVIVSIGVVGISEYSINVNRELITYLRLNRADGLNMALLVDLPIIVTYIISTALGFLTANYLWPLMTRFMKLGIMNQPIYLIAVSNHYPYTVALITTLLLLIIMHLVIRSRVIDVD</sequence>
<evidence type="ECO:0000313" key="4">
    <source>
        <dbReference type="Proteomes" id="UP000657075"/>
    </source>
</evidence>
<reference evidence="3" key="2">
    <citation type="submission" date="2020-09" db="EMBL/GenBank/DDBJ databases">
        <authorList>
            <person name="Sun Q."/>
            <person name="Ohkuma M."/>
        </authorList>
    </citation>
    <scope>NUCLEOTIDE SEQUENCE</scope>
    <source>
        <strain evidence="3">JCM 11219</strain>
    </source>
</reference>
<reference evidence="3" key="1">
    <citation type="journal article" date="2014" name="Int. J. Syst. Evol. Microbiol.">
        <title>Complete genome sequence of Corynebacterium casei LMG S-19264T (=DSM 44701T), isolated from a smear-ripened cheese.</title>
        <authorList>
            <consortium name="US DOE Joint Genome Institute (JGI-PGF)"/>
            <person name="Walter F."/>
            <person name="Albersmeier A."/>
            <person name="Kalinowski J."/>
            <person name="Ruckert C."/>
        </authorList>
    </citation>
    <scope>NUCLEOTIDE SEQUENCE</scope>
    <source>
        <strain evidence="3">JCM 11219</strain>
    </source>
</reference>
<feature type="transmembrane region" description="Helical" evidence="1">
    <location>
        <begin position="497"/>
        <end position="517"/>
    </location>
</feature>
<evidence type="ECO:0000256" key="1">
    <source>
        <dbReference type="SAM" id="Phobius"/>
    </source>
</evidence>
<organism evidence="3 4">
    <name type="scientific">Vulcanisaeta souniana JCM 11219</name>
    <dbReference type="NCBI Taxonomy" id="1293586"/>
    <lineage>
        <taxon>Archaea</taxon>
        <taxon>Thermoproteota</taxon>
        <taxon>Thermoprotei</taxon>
        <taxon>Thermoproteales</taxon>
        <taxon>Thermoproteaceae</taxon>
        <taxon>Vulcanisaeta</taxon>
    </lineage>
</organism>
<dbReference type="RefSeq" id="WP_188603906.1">
    <property type="nucleotide sequence ID" value="NZ_AP026830.1"/>
</dbReference>
<evidence type="ECO:0000313" key="2">
    <source>
        <dbReference type="EMBL" id="BDR92734.1"/>
    </source>
</evidence>
<reference evidence="5" key="3">
    <citation type="submission" date="2022-09" db="EMBL/GenBank/DDBJ databases">
        <title>Complete genome sequence of Vulcanisaeta souniana.</title>
        <authorList>
            <person name="Kato S."/>
            <person name="Itoh T."/>
            <person name="Ohkuma M."/>
        </authorList>
    </citation>
    <scope>NUCLEOTIDE SEQUENCE [LARGE SCALE GENOMIC DNA]</scope>
    <source>
        <strain evidence="5">JCM 11219</strain>
    </source>
</reference>
<protein>
    <submittedName>
        <fullName evidence="3">Uncharacterized protein</fullName>
    </submittedName>
</protein>
<dbReference type="GeneID" id="76207366"/>
<keyword evidence="1" id="KW-1133">Transmembrane helix</keyword>
<evidence type="ECO:0000313" key="5">
    <source>
        <dbReference type="Proteomes" id="UP001060771"/>
    </source>
</evidence>
<feature type="transmembrane region" description="Helical" evidence="1">
    <location>
        <begin position="402"/>
        <end position="425"/>
    </location>
</feature>
<keyword evidence="1" id="KW-0472">Membrane</keyword>
<dbReference type="OrthoDB" id="28332at2157"/>
<keyword evidence="5" id="KW-1185">Reference proteome</keyword>
<dbReference type="AlphaFoldDB" id="A0A830EBW2"/>
<accession>A0A830EBW2</accession>
<proteinExistence type="predicted"/>
<feature type="transmembrane region" description="Helical" evidence="1">
    <location>
        <begin position="446"/>
        <end position="472"/>
    </location>
</feature>
<reference evidence="2" key="4">
    <citation type="journal article" date="2023" name="Microbiol. Resour. Announc.">
        <title>Complete Genome Sequence of Vulcanisaeta souniana Strain IC-059, a Hyperthermophilic Archaeon Isolated from Hot Spring Water in Japan.</title>
        <authorList>
            <person name="Kato S."/>
            <person name="Itoh T."/>
            <person name="Wu L."/>
            <person name="Ma J."/>
            <person name="Ohkuma M."/>
        </authorList>
    </citation>
    <scope>NUCLEOTIDE SEQUENCE</scope>
    <source>
        <strain evidence="2">JCM 11219</strain>
    </source>
</reference>
<feature type="transmembrane region" description="Helical" evidence="1">
    <location>
        <begin position="12"/>
        <end position="35"/>
    </location>
</feature>
<dbReference type="Proteomes" id="UP000657075">
    <property type="component" value="Unassembled WGS sequence"/>
</dbReference>
<name>A0A830EBW2_9CREN</name>
<dbReference type="EMBL" id="BMNM01000011">
    <property type="protein sequence ID" value="GGI84126.1"/>
    <property type="molecule type" value="Genomic_DNA"/>
</dbReference>
<gene>
    <name evidence="3" type="ORF">GCM10007112_21240</name>
    <name evidence="2" type="ORF">Vsou_18270</name>
</gene>
<dbReference type="EMBL" id="AP026830">
    <property type="protein sequence ID" value="BDR92734.1"/>
    <property type="molecule type" value="Genomic_DNA"/>
</dbReference>
<keyword evidence="1" id="KW-0812">Transmembrane</keyword>
<dbReference type="Proteomes" id="UP001060771">
    <property type="component" value="Chromosome"/>
</dbReference>
<evidence type="ECO:0000313" key="3">
    <source>
        <dbReference type="EMBL" id="GGI84126.1"/>
    </source>
</evidence>